<dbReference type="InterPro" id="IPR027939">
    <property type="entry name" value="NMT1/THI5"/>
</dbReference>
<evidence type="ECO:0000259" key="1">
    <source>
        <dbReference type="Pfam" id="PF09084"/>
    </source>
</evidence>
<proteinExistence type="predicted"/>
<gene>
    <name evidence="2" type="ORF">JJQ90_25580</name>
</gene>
<dbReference type="EMBL" id="JAERQM010000012">
    <property type="protein sequence ID" value="MBU8547114.1"/>
    <property type="molecule type" value="Genomic_DNA"/>
</dbReference>
<evidence type="ECO:0000313" key="2">
    <source>
        <dbReference type="EMBL" id="MBU8547114.1"/>
    </source>
</evidence>
<name>A0ABS6HEF5_9PROT</name>
<keyword evidence="3" id="KW-1185">Reference proteome</keyword>
<dbReference type="Proteomes" id="UP000689967">
    <property type="component" value="Unassembled WGS sequence"/>
</dbReference>
<dbReference type="PANTHER" id="PTHR31528">
    <property type="entry name" value="4-AMINO-5-HYDROXYMETHYL-2-METHYLPYRIMIDINE PHOSPHATE SYNTHASE THI11-RELATED"/>
    <property type="match status" value="1"/>
</dbReference>
<accession>A0ABS6HEF5</accession>
<dbReference type="PANTHER" id="PTHR31528:SF15">
    <property type="entry name" value="RIBOFLAVIN-BINDING PROTEIN RIBY"/>
    <property type="match status" value="1"/>
</dbReference>
<reference evidence="2 3" key="1">
    <citation type="submission" date="2021-01" db="EMBL/GenBank/DDBJ databases">
        <title>Roseomonas sp. nov, a bacterium isolated from an oil production mixture in Yumen Oilfield.</title>
        <authorList>
            <person name="Wu D."/>
        </authorList>
    </citation>
    <scope>NUCLEOTIDE SEQUENCE [LARGE SCALE GENOMIC DNA]</scope>
    <source>
        <strain evidence="2 3">ROY-5-3</strain>
    </source>
</reference>
<evidence type="ECO:0000313" key="3">
    <source>
        <dbReference type="Proteomes" id="UP000689967"/>
    </source>
</evidence>
<protein>
    <submittedName>
        <fullName evidence="2">ABC transporter substrate-binding protein</fullName>
    </submittedName>
</protein>
<sequence length="340" mass="36305">MLTRRGALGAGLATAALISARDARAQGRTCRFSLDWAISGSTAFAQVAERGGYFREEGVDIRLSRGFGSGRVPIDVGGGAYDMGFGDFSSMAKFAAENPSVGMMCVLMVFDGLPLVAVSRADGPIRTPKDLEGKRIAAPEGDAGRQIFPVFAEAAGFDAAKVQWISVTPPLREPMLIRGQADAITGFVSSTVISLKGLGMPEAQQRIMRYRDYGVPLYSNCVMTTRTYAEANPAVVRGVVRAIARGVQSMVADPAASAVAVKATEPLVDQALEEERARLVNAELIMTDHVKQHGLSAMDPARLARSLDILEKVYAFPRRPSAEELYTSAYLPGAADLKLS</sequence>
<dbReference type="RefSeq" id="WP_216879142.1">
    <property type="nucleotide sequence ID" value="NZ_JAERQM010000012.1"/>
</dbReference>
<comment type="caution">
    <text evidence="2">The sequence shown here is derived from an EMBL/GenBank/DDBJ whole genome shotgun (WGS) entry which is preliminary data.</text>
</comment>
<dbReference type="Pfam" id="PF09084">
    <property type="entry name" value="NMT1"/>
    <property type="match status" value="1"/>
</dbReference>
<organism evidence="2 3">
    <name type="scientific">Falsiroseomonas oleicola</name>
    <dbReference type="NCBI Taxonomy" id="2801474"/>
    <lineage>
        <taxon>Bacteria</taxon>
        <taxon>Pseudomonadati</taxon>
        <taxon>Pseudomonadota</taxon>
        <taxon>Alphaproteobacteria</taxon>
        <taxon>Acetobacterales</taxon>
        <taxon>Roseomonadaceae</taxon>
        <taxon>Falsiroseomonas</taxon>
    </lineage>
</organism>
<dbReference type="InterPro" id="IPR015168">
    <property type="entry name" value="SsuA/THI5"/>
</dbReference>
<feature type="domain" description="SsuA/THI5-like" evidence="1">
    <location>
        <begin position="46"/>
        <end position="256"/>
    </location>
</feature>